<sequence>MHYTLLICIFNSASATSSSIGVDRLRPRERVRIQSAHRVFVLRRGRGLAPTQRDTGFAKTAEAAVSSVSIRLSTSSGRARIQSAAEGAEHVQEVGRSTKVHTLPISFCAALELKFRSEGRPAPTEVASTAAAKIARVTTPATLRVATPEFNKRSRPGCIAAGGVSCARLRGGAHADESAPLRSSEQCRVRGMAAAAVAAAATLTLLGVVTASSKTAFNLYLKQHESRRLFGLDVELYYVKEGRRNEYALGFVVPVPANVSELEFVWQGLGPVPLAYALDVQVAEGKGHGALARPSLDVEPTGTLPSAPRAFRVRLPCTGQASAEVPVRIVLNVSQENNATSVSVPRKKICARSEPWRRDVAAPSGPSVSAPPRPLVVAAGCACAAVAAAALAATASWMVRARKARTALGTPGPEDAASWQQAWPDGPLEESPVRPWGTAALPESPTPPLRLGACSRAGSTVGAVSRCSSPCPAAPALAERLAEIRVERHKVTLLETLHQGTFGQVHHGVLIEDWAEVGTEQNVIVKTVTCEASAAQTSLLVLEGMALAGMNHANVLAVVGAACDEPGPPLLLYPYMSGGSLKRFLRHADQVLVTQDLVDMAIQVAEGLQYLHKRGFVHRDVGTRNCLVDDRLHVKLADSALSRDLYPDDYHCLGDGENRPVKWLALESLVRGHFSAASDVWMYGVALWELMTLAQQPYAELDPFEVAAHLSQGYRLGQPVNCPDPLFGVMELCWRAQPESRPGWLTLLRLLADLYAALNRFI</sequence>
<proteinExistence type="predicted"/>
<gene>
    <name evidence="1" type="ORF">HPB47_019869</name>
</gene>
<comment type="caution">
    <text evidence="1">The sequence shown here is derived from an EMBL/GenBank/DDBJ whole genome shotgun (WGS) entry which is preliminary data.</text>
</comment>
<dbReference type="EMBL" id="JABSTQ010009055">
    <property type="protein sequence ID" value="KAG0433483.1"/>
    <property type="molecule type" value="Genomic_DNA"/>
</dbReference>
<keyword evidence="2" id="KW-1185">Reference proteome</keyword>
<reference evidence="1 2" key="1">
    <citation type="journal article" date="2020" name="Cell">
        <title>Large-Scale Comparative Analyses of Tick Genomes Elucidate Their Genetic Diversity and Vector Capacities.</title>
        <authorList>
            <consortium name="Tick Genome and Microbiome Consortium (TIGMIC)"/>
            <person name="Jia N."/>
            <person name="Wang J."/>
            <person name="Shi W."/>
            <person name="Du L."/>
            <person name="Sun Y."/>
            <person name="Zhan W."/>
            <person name="Jiang J.F."/>
            <person name="Wang Q."/>
            <person name="Zhang B."/>
            <person name="Ji P."/>
            <person name="Bell-Sakyi L."/>
            <person name="Cui X.M."/>
            <person name="Yuan T.T."/>
            <person name="Jiang B.G."/>
            <person name="Yang W.F."/>
            <person name="Lam T.T."/>
            <person name="Chang Q.C."/>
            <person name="Ding S.J."/>
            <person name="Wang X.J."/>
            <person name="Zhu J.G."/>
            <person name="Ruan X.D."/>
            <person name="Zhao L."/>
            <person name="Wei J.T."/>
            <person name="Ye R.Z."/>
            <person name="Que T.C."/>
            <person name="Du C.H."/>
            <person name="Zhou Y.H."/>
            <person name="Cheng J.X."/>
            <person name="Dai P.F."/>
            <person name="Guo W.B."/>
            <person name="Han X.H."/>
            <person name="Huang E.J."/>
            <person name="Li L.F."/>
            <person name="Wei W."/>
            <person name="Gao Y.C."/>
            <person name="Liu J.Z."/>
            <person name="Shao H.Z."/>
            <person name="Wang X."/>
            <person name="Wang C.C."/>
            <person name="Yang T.C."/>
            <person name="Huo Q.B."/>
            <person name="Li W."/>
            <person name="Chen H.Y."/>
            <person name="Chen S.E."/>
            <person name="Zhou L.G."/>
            <person name="Ni X.B."/>
            <person name="Tian J.H."/>
            <person name="Sheng Y."/>
            <person name="Liu T."/>
            <person name="Pan Y.S."/>
            <person name="Xia L.Y."/>
            <person name="Li J."/>
            <person name="Zhao F."/>
            <person name="Cao W.C."/>
        </authorList>
    </citation>
    <scope>NUCLEOTIDE SEQUENCE [LARGE SCALE GENOMIC DNA]</scope>
    <source>
        <strain evidence="1">Iper-2018</strain>
    </source>
</reference>
<organism evidence="1 2">
    <name type="scientific">Ixodes persulcatus</name>
    <name type="common">Taiga tick</name>
    <dbReference type="NCBI Taxonomy" id="34615"/>
    <lineage>
        <taxon>Eukaryota</taxon>
        <taxon>Metazoa</taxon>
        <taxon>Ecdysozoa</taxon>
        <taxon>Arthropoda</taxon>
        <taxon>Chelicerata</taxon>
        <taxon>Arachnida</taxon>
        <taxon>Acari</taxon>
        <taxon>Parasitiformes</taxon>
        <taxon>Ixodida</taxon>
        <taxon>Ixodoidea</taxon>
        <taxon>Ixodidae</taxon>
        <taxon>Ixodinae</taxon>
        <taxon>Ixodes</taxon>
    </lineage>
</organism>
<name>A0AC60QKH4_IXOPE</name>
<dbReference type="Proteomes" id="UP000805193">
    <property type="component" value="Unassembled WGS sequence"/>
</dbReference>
<protein>
    <submittedName>
        <fullName evidence="1">Uncharacterized protein</fullName>
    </submittedName>
</protein>
<accession>A0AC60QKH4</accession>
<evidence type="ECO:0000313" key="1">
    <source>
        <dbReference type="EMBL" id="KAG0433483.1"/>
    </source>
</evidence>
<evidence type="ECO:0000313" key="2">
    <source>
        <dbReference type="Proteomes" id="UP000805193"/>
    </source>
</evidence>